<protein>
    <submittedName>
        <fullName evidence="2">Uncharacterized protein</fullName>
    </submittedName>
</protein>
<evidence type="ECO:0000313" key="3">
    <source>
        <dbReference type="Proteomes" id="UP000269721"/>
    </source>
</evidence>
<organism evidence="2 3">
    <name type="scientific">Blyttiomyces helicus</name>
    <dbReference type="NCBI Taxonomy" id="388810"/>
    <lineage>
        <taxon>Eukaryota</taxon>
        <taxon>Fungi</taxon>
        <taxon>Fungi incertae sedis</taxon>
        <taxon>Chytridiomycota</taxon>
        <taxon>Chytridiomycota incertae sedis</taxon>
        <taxon>Chytridiomycetes</taxon>
        <taxon>Chytridiomycetes incertae sedis</taxon>
        <taxon>Blyttiomyces</taxon>
    </lineage>
</organism>
<evidence type="ECO:0000256" key="1">
    <source>
        <dbReference type="SAM" id="MobiDB-lite"/>
    </source>
</evidence>
<dbReference type="EMBL" id="KZ997368">
    <property type="protein sequence ID" value="RKO87507.1"/>
    <property type="molecule type" value="Genomic_DNA"/>
</dbReference>
<evidence type="ECO:0000313" key="2">
    <source>
        <dbReference type="EMBL" id="RKO87507.1"/>
    </source>
</evidence>
<keyword evidence="3" id="KW-1185">Reference proteome</keyword>
<dbReference type="Proteomes" id="UP000269721">
    <property type="component" value="Unassembled WGS sequence"/>
</dbReference>
<feature type="region of interest" description="Disordered" evidence="1">
    <location>
        <begin position="71"/>
        <end position="102"/>
    </location>
</feature>
<dbReference type="AlphaFoldDB" id="A0A4V1IQR8"/>
<sequence length="168" mass="18860">MHDSTRWSKGPIPATPGFPFTFGEYLLTQSVYPLGCTHVLTPYKMTSAAEPSNAAYSLYHAQARVGIENVTDKGEDELPEASGLDRSVCNPPQYRDGRQRYGSCREEGDMEMCLREGLPAFDDASWQEEIKQKVMNSKDWGYSSEDEEGNEEEDKEEDDEEDGEGGKE</sequence>
<name>A0A4V1IQR8_9FUNG</name>
<accession>A0A4V1IQR8</accession>
<gene>
    <name evidence="2" type="ORF">BDK51DRAFT_38723</name>
</gene>
<reference evidence="3" key="1">
    <citation type="journal article" date="2018" name="Nat. Microbiol.">
        <title>Leveraging single-cell genomics to expand the fungal tree of life.</title>
        <authorList>
            <person name="Ahrendt S.R."/>
            <person name="Quandt C.A."/>
            <person name="Ciobanu D."/>
            <person name="Clum A."/>
            <person name="Salamov A."/>
            <person name="Andreopoulos B."/>
            <person name="Cheng J.F."/>
            <person name="Woyke T."/>
            <person name="Pelin A."/>
            <person name="Henrissat B."/>
            <person name="Reynolds N.K."/>
            <person name="Benny G.L."/>
            <person name="Smith M.E."/>
            <person name="James T.Y."/>
            <person name="Grigoriev I.V."/>
        </authorList>
    </citation>
    <scope>NUCLEOTIDE SEQUENCE [LARGE SCALE GENOMIC DNA]</scope>
</reference>
<proteinExistence type="predicted"/>
<feature type="compositionally biased region" description="Acidic residues" evidence="1">
    <location>
        <begin position="144"/>
        <end position="168"/>
    </location>
</feature>
<feature type="region of interest" description="Disordered" evidence="1">
    <location>
        <begin position="132"/>
        <end position="168"/>
    </location>
</feature>